<name>A0ABP3MEC2_9ACTN</name>
<dbReference type="Proteomes" id="UP001501576">
    <property type="component" value="Unassembled WGS sequence"/>
</dbReference>
<sequence>MGMPRPYASHRTLLKPGGHILDITPTPAKFARRALPGPFQVMIARPITSDLEEVARAAGQGTLRVAGLVRGDVTAVARTQAARRSRVR</sequence>
<evidence type="ECO:0000313" key="1">
    <source>
        <dbReference type="EMBL" id="GAA0518725.1"/>
    </source>
</evidence>
<protein>
    <submittedName>
        <fullName evidence="1">Uncharacterized protein</fullName>
    </submittedName>
</protein>
<comment type="caution">
    <text evidence="1">The sequence shown here is derived from an EMBL/GenBank/DDBJ whole genome shotgun (WGS) entry which is preliminary data.</text>
</comment>
<reference evidence="2" key="1">
    <citation type="journal article" date="2019" name="Int. J. Syst. Evol. Microbiol.">
        <title>The Global Catalogue of Microorganisms (GCM) 10K type strain sequencing project: providing services to taxonomists for standard genome sequencing and annotation.</title>
        <authorList>
            <consortium name="The Broad Institute Genomics Platform"/>
            <consortium name="The Broad Institute Genome Sequencing Center for Infectious Disease"/>
            <person name="Wu L."/>
            <person name="Ma J."/>
        </authorList>
    </citation>
    <scope>NUCLEOTIDE SEQUENCE [LARGE SCALE GENOMIC DNA]</scope>
    <source>
        <strain evidence="2">JCM 5052</strain>
    </source>
</reference>
<proteinExistence type="predicted"/>
<keyword evidence="2" id="KW-1185">Reference proteome</keyword>
<organism evidence="1 2">
    <name type="scientific">Streptomyces mordarskii</name>
    <dbReference type="NCBI Taxonomy" id="1226758"/>
    <lineage>
        <taxon>Bacteria</taxon>
        <taxon>Bacillati</taxon>
        <taxon>Actinomycetota</taxon>
        <taxon>Actinomycetes</taxon>
        <taxon>Kitasatosporales</taxon>
        <taxon>Streptomycetaceae</taxon>
        <taxon>Streptomyces</taxon>
    </lineage>
</organism>
<gene>
    <name evidence="1" type="ORF">GCM10010390_21190</name>
</gene>
<dbReference type="EMBL" id="BAAABZ010000013">
    <property type="protein sequence ID" value="GAA0518725.1"/>
    <property type="molecule type" value="Genomic_DNA"/>
</dbReference>
<evidence type="ECO:0000313" key="2">
    <source>
        <dbReference type="Proteomes" id="UP001501576"/>
    </source>
</evidence>
<accession>A0ABP3MEC2</accession>